<reference evidence="12" key="1">
    <citation type="submission" date="2020-10" db="EMBL/GenBank/DDBJ databases">
        <authorList>
            <person name="Gilroy R."/>
        </authorList>
    </citation>
    <scope>NUCLEOTIDE SEQUENCE</scope>
    <source>
        <strain evidence="12">CHK195-15760</strain>
    </source>
</reference>
<evidence type="ECO:0000256" key="7">
    <source>
        <dbReference type="ARBA" id="ARBA00022833"/>
    </source>
</evidence>
<name>A0A9D1M042_9FIRM</name>
<dbReference type="GO" id="GO:0005507">
    <property type="term" value="F:copper ion binding"/>
    <property type="evidence" value="ECO:0007669"/>
    <property type="project" value="TreeGrafter"/>
</dbReference>
<proteinExistence type="inferred from homology"/>
<comment type="similarity">
    <text evidence="3 11">Belongs to the purine nucleoside phosphorylase YfiH/LACC1 family.</text>
</comment>
<evidence type="ECO:0000256" key="9">
    <source>
        <dbReference type="ARBA" id="ARBA00048968"/>
    </source>
</evidence>
<comment type="catalytic activity">
    <reaction evidence="1">
        <text>inosine + phosphate = alpha-D-ribose 1-phosphate + hypoxanthine</text>
        <dbReference type="Rhea" id="RHEA:27646"/>
        <dbReference type="ChEBI" id="CHEBI:17368"/>
        <dbReference type="ChEBI" id="CHEBI:17596"/>
        <dbReference type="ChEBI" id="CHEBI:43474"/>
        <dbReference type="ChEBI" id="CHEBI:57720"/>
        <dbReference type="EC" id="2.4.2.1"/>
    </reaction>
    <physiologicalReaction direction="left-to-right" evidence="1">
        <dbReference type="Rhea" id="RHEA:27647"/>
    </physiologicalReaction>
</comment>
<evidence type="ECO:0000256" key="2">
    <source>
        <dbReference type="ARBA" id="ARBA00003215"/>
    </source>
</evidence>
<evidence type="ECO:0000256" key="5">
    <source>
        <dbReference type="ARBA" id="ARBA00022723"/>
    </source>
</evidence>
<keyword evidence="4" id="KW-0808">Transferase</keyword>
<evidence type="ECO:0000256" key="3">
    <source>
        <dbReference type="ARBA" id="ARBA00007353"/>
    </source>
</evidence>
<sequence length="275" mass="31987">MLDLSNEEMIHMKKDGIEYLQFRKLLSYQDLIVHCYTLKGINVQPYEFSKENLIDGYHRIGKTLEIENKKIVRPIQTHSDHIEIVSNINLENDFNQHDFDDVDGLVTAQKDIYLALRYADCLPLYFFDPVKEVVANIHSGWKGSLKHIGEKAVRKMVEEFGSHSYDILCFMGPSIKSCHFEVEEDVKKQFEEDWKGRKTSDAIIEKGKIKEGKQKYYIDTVKMNRVLLREMGLKDSHIIDSNICTVCQHEWMHSYRAEKDKAGRNAAIIGVRGKN</sequence>
<evidence type="ECO:0000313" key="13">
    <source>
        <dbReference type="Proteomes" id="UP000824093"/>
    </source>
</evidence>
<dbReference type="PANTHER" id="PTHR30616:SF2">
    <property type="entry name" value="PURINE NUCLEOSIDE PHOSPHORYLASE LACC1"/>
    <property type="match status" value="1"/>
</dbReference>
<keyword evidence="6" id="KW-0378">Hydrolase</keyword>
<protein>
    <recommendedName>
        <fullName evidence="11">Purine nucleoside phosphorylase</fullName>
    </recommendedName>
</protein>
<evidence type="ECO:0000256" key="10">
    <source>
        <dbReference type="ARBA" id="ARBA00049893"/>
    </source>
</evidence>
<keyword evidence="7" id="KW-0862">Zinc</keyword>
<evidence type="ECO:0000313" key="12">
    <source>
        <dbReference type="EMBL" id="HIU51195.1"/>
    </source>
</evidence>
<comment type="caution">
    <text evidence="12">The sequence shown here is derived from an EMBL/GenBank/DDBJ whole genome shotgun (WGS) entry which is preliminary data.</text>
</comment>
<dbReference type="AlphaFoldDB" id="A0A9D1M042"/>
<evidence type="ECO:0000256" key="4">
    <source>
        <dbReference type="ARBA" id="ARBA00022679"/>
    </source>
</evidence>
<dbReference type="NCBIfam" id="TIGR00726">
    <property type="entry name" value="peptidoglycan editing factor PgeF"/>
    <property type="match status" value="1"/>
</dbReference>
<comment type="function">
    <text evidence="2">Purine nucleoside enzyme that catalyzes the phosphorolysis of adenosine and inosine nucleosides, yielding D-ribose 1-phosphate and the respective free bases, adenine and hypoxanthine. Also catalyzes the phosphorolysis of S-methyl-5'-thioadenosine into adenine and S-methyl-5-thio-alpha-D-ribose 1-phosphate. Also has adenosine deaminase activity.</text>
</comment>
<dbReference type="InterPro" id="IPR003730">
    <property type="entry name" value="Cu_polyphenol_OxRdtase"/>
</dbReference>
<dbReference type="CDD" id="cd16833">
    <property type="entry name" value="YfiH"/>
    <property type="match status" value="1"/>
</dbReference>
<evidence type="ECO:0000256" key="8">
    <source>
        <dbReference type="ARBA" id="ARBA00047989"/>
    </source>
</evidence>
<keyword evidence="5" id="KW-0479">Metal-binding</keyword>
<dbReference type="PANTHER" id="PTHR30616">
    <property type="entry name" value="UNCHARACTERIZED PROTEIN YFIH"/>
    <property type="match status" value="1"/>
</dbReference>
<dbReference type="InterPro" id="IPR011324">
    <property type="entry name" value="Cytotoxic_necrot_fac-like_cat"/>
</dbReference>
<comment type="catalytic activity">
    <reaction evidence="9">
        <text>adenosine + phosphate = alpha-D-ribose 1-phosphate + adenine</text>
        <dbReference type="Rhea" id="RHEA:27642"/>
        <dbReference type="ChEBI" id="CHEBI:16335"/>
        <dbReference type="ChEBI" id="CHEBI:16708"/>
        <dbReference type="ChEBI" id="CHEBI:43474"/>
        <dbReference type="ChEBI" id="CHEBI:57720"/>
        <dbReference type="EC" id="2.4.2.1"/>
    </reaction>
    <physiologicalReaction direction="left-to-right" evidence="9">
        <dbReference type="Rhea" id="RHEA:27643"/>
    </physiologicalReaction>
</comment>
<dbReference type="Gene3D" id="3.60.140.10">
    <property type="entry name" value="CNF1/YfiH-like putative cysteine hydrolases"/>
    <property type="match status" value="1"/>
</dbReference>
<comment type="catalytic activity">
    <reaction evidence="8">
        <text>adenosine + H2O + H(+) = inosine + NH4(+)</text>
        <dbReference type="Rhea" id="RHEA:24408"/>
        <dbReference type="ChEBI" id="CHEBI:15377"/>
        <dbReference type="ChEBI" id="CHEBI:15378"/>
        <dbReference type="ChEBI" id="CHEBI:16335"/>
        <dbReference type="ChEBI" id="CHEBI:17596"/>
        <dbReference type="ChEBI" id="CHEBI:28938"/>
        <dbReference type="EC" id="3.5.4.4"/>
    </reaction>
    <physiologicalReaction direction="left-to-right" evidence="8">
        <dbReference type="Rhea" id="RHEA:24409"/>
    </physiologicalReaction>
</comment>
<dbReference type="InterPro" id="IPR038371">
    <property type="entry name" value="Cu_polyphenol_OxRdtase_sf"/>
</dbReference>
<evidence type="ECO:0000256" key="6">
    <source>
        <dbReference type="ARBA" id="ARBA00022801"/>
    </source>
</evidence>
<reference evidence="12" key="2">
    <citation type="journal article" date="2021" name="PeerJ">
        <title>Extensive microbial diversity within the chicken gut microbiome revealed by metagenomics and culture.</title>
        <authorList>
            <person name="Gilroy R."/>
            <person name="Ravi A."/>
            <person name="Getino M."/>
            <person name="Pursley I."/>
            <person name="Horton D.L."/>
            <person name="Alikhan N.F."/>
            <person name="Baker D."/>
            <person name="Gharbi K."/>
            <person name="Hall N."/>
            <person name="Watson M."/>
            <person name="Adriaenssens E.M."/>
            <person name="Foster-Nyarko E."/>
            <person name="Jarju S."/>
            <person name="Secka A."/>
            <person name="Antonio M."/>
            <person name="Oren A."/>
            <person name="Chaudhuri R.R."/>
            <person name="La Ragione R."/>
            <person name="Hildebrand F."/>
            <person name="Pallen M.J."/>
        </authorList>
    </citation>
    <scope>NUCLEOTIDE SEQUENCE</scope>
    <source>
        <strain evidence="12">CHK195-15760</strain>
    </source>
</reference>
<evidence type="ECO:0000256" key="11">
    <source>
        <dbReference type="RuleBase" id="RU361274"/>
    </source>
</evidence>
<dbReference type="SUPFAM" id="SSF64438">
    <property type="entry name" value="CNF1/YfiH-like putative cysteine hydrolases"/>
    <property type="match status" value="1"/>
</dbReference>
<dbReference type="GO" id="GO:0017061">
    <property type="term" value="F:S-methyl-5-thioadenosine phosphorylase activity"/>
    <property type="evidence" value="ECO:0007669"/>
    <property type="project" value="UniProtKB-EC"/>
</dbReference>
<organism evidence="12 13">
    <name type="scientific">Candidatus Merdicola faecigallinarum</name>
    <dbReference type="NCBI Taxonomy" id="2840862"/>
    <lineage>
        <taxon>Bacteria</taxon>
        <taxon>Bacillati</taxon>
        <taxon>Bacillota</taxon>
        <taxon>Clostridia</taxon>
        <taxon>Candidatus Merdicola</taxon>
    </lineage>
</organism>
<dbReference type="Proteomes" id="UP000824093">
    <property type="component" value="Unassembled WGS sequence"/>
</dbReference>
<comment type="catalytic activity">
    <reaction evidence="10">
        <text>S-methyl-5'-thioadenosine + phosphate = 5-(methylsulfanyl)-alpha-D-ribose 1-phosphate + adenine</text>
        <dbReference type="Rhea" id="RHEA:11852"/>
        <dbReference type="ChEBI" id="CHEBI:16708"/>
        <dbReference type="ChEBI" id="CHEBI:17509"/>
        <dbReference type="ChEBI" id="CHEBI:43474"/>
        <dbReference type="ChEBI" id="CHEBI:58533"/>
        <dbReference type="EC" id="2.4.2.28"/>
    </reaction>
    <physiologicalReaction direction="left-to-right" evidence="10">
        <dbReference type="Rhea" id="RHEA:11853"/>
    </physiologicalReaction>
</comment>
<evidence type="ECO:0000256" key="1">
    <source>
        <dbReference type="ARBA" id="ARBA00000553"/>
    </source>
</evidence>
<dbReference type="Pfam" id="PF02578">
    <property type="entry name" value="Cu-oxidase_4"/>
    <property type="match status" value="1"/>
</dbReference>
<gene>
    <name evidence="12" type="primary">pgeF</name>
    <name evidence="12" type="ORF">IAB70_01000</name>
</gene>
<accession>A0A9D1M042</accession>
<dbReference type="EMBL" id="DVNH01000010">
    <property type="protein sequence ID" value="HIU51195.1"/>
    <property type="molecule type" value="Genomic_DNA"/>
</dbReference>
<dbReference type="GO" id="GO:0016787">
    <property type="term" value="F:hydrolase activity"/>
    <property type="evidence" value="ECO:0007669"/>
    <property type="project" value="UniProtKB-KW"/>
</dbReference>